<evidence type="ECO:0000256" key="13">
    <source>
        <dbReference type="ARBA" id="ARBA00023065"/>
    </source>
</evidence>
<keyword evidence="18" id="KW-1185">Reference proteome</keyword>
<evidence type="ECO:0000259" key="16">
    <source>
        <dbReference type="PROSITE" id="PS50846"/>
    </source>
</evidence>
<feature type="domain" description="HMA" evidence="16">
    <location>
        <begin position="93"/>
        <end position="159"/>
    </location>
</feature>
<keyword evidence="12 15" id="KW-1133">Transmembrane helix</keyword>
<feature type="transmembrane region" description="Helical" evidence="15">
    <location>
        <begin position="251"/>
        <end position="269"/>
    </location>
</feature>
<evidence type="ECO:0000313" key="18">
    <source>
        <dbReference type="Proteomes" id="UP001359886"/>
    </source>
</evidence>
<organism evidence="17 18">
    <name type="scientific">Elongatibacter sediminis</name>
    <dbReference type="NCBI Taxonomy" id="3119006"/>
    <lineage>
        <taxon>Bacteria</taxon>
        <taxon>Pseudomonadati</taxon>
        <taxon>Pseudomonadota</taxon>
        <taxon>Gammaproteobacteria</taxon>
        <taxon>Chromatiales</taxon>
        <taxon>Wenzhouxiangellaceae</taxon>
        <taxon>Elongatibacter</taxon>
    </lineage>
</organism>
<dbReference type="InterPro" id="IPR023299">
    <property type="entry name" value="ATPase_P-typ_cyto_dom_N"/>
</dbReference>
<dbReference type="InterPro" id="IPR036412">
    <property type="entry name" value="HAD-like_sf"/>
</dbReference>
<dbReference type="InterPro" id="IPR018303">
    <property type="entry name" value="ATPase_P-typ_P_site"/>
</dbReference>
<evidence type="ECO:0000256" key="1">
    <source>
        <dbReference type="ARBA" id="ARBA00004651"/>
    </source>
</evidence>
<comment type="subcellular location">
    <subcellularLocation>
        <location evidence="1">Cell membrane</location>
        <topology evidence="1">Multi-pass membrane protein</topology>
    </subcellularLocation>
</comment>
<comment type="similarity">
    <text evidence="2 15">Belongs to the cation transport ATPase (P-type) (TC 3.A.3) family. Type IB subfamily.</text>
</comment>
<dbReference type="GO" id="GO:0016887">
    <property type="term" value="F:ATP hydrolysis activity"/>
    <property type="evidence" value="ECO:0007669"/>
    <property type="project" value="InterPro"/>
</dbReference>
<keyword evidence="10" id="KW-0460">Magnesium</keyword>
<dbReference type="NCBIfam" id="TIGR01512">
    <property type="entry name" value="ATPase-IB2_Cd"/>
    <property type="match status" value="1"/>
</dbReference>
<dbReference type="SUPFAM" id="SSF81665">
    <property type="entry name" value="Calcium ATPase, transmembrane domain M"/>
    <property type="match status" value="1"/>
</dbReference>
<feature type="transmembrane region" description="Helical" evidence="15">
    <location>
        <begin position="423"/>
        <end position="446"/>
    </location>
</feature>
<evidence type="ECO:0000256" key="9">
    <source>
        <dbReference type="ARBA" id="ARBA00022840"/>
    </source>
</evidence>
<gene>
    <name evidence="17" type="ORF">V3330_11830</name>
</gene>
<accession>A0AAW9R7B5</accession>
<dbReference type="PROSITE" id="PS00154">
    <property type="entry name" value="ATPASE_E1_E2"/>
    <property type="match status" value="1"/>
</dbReference>
<dbReference type="InterPro" id="IPR023298">
    <property type="entry name" value="ATPase_P-typ_TM_dom_sf"/>
</dbReference>
<dbReference type="InterPro" id="IPR008250">
    <property type="entry name" value="ATPase_P-typ_transduc_dom_A_sf"/>
</dbReference>
<dbReference type="GO" id="GO:0005886">
    <property type="term" value="C:plasma membrane"/>
    <property type="evidence" value="ECO:0007669"/>
    <property type="project" value="UniProtKB-SubCell"/>
</dbReference>
<feature type="transmembrane region" description="Helical" evidence="15">
    <location>
        <begin position="275"/>
        <end position="293"/>
    </location>
</feature>
<dbReference type="Proteomes" id="UP001359886">
    <property type="component" value="Unassembled WGS sequence"/>
</dbReference>
<dbReference type="InterPro" id="IPR059000">
    <property type="entry name" value="ATPase_P-type_domA"/>
</dbReference>
<dbReference type="PANTHER" id="PTHR43520">
    <property type="entry name" value="ATP7, ISOFORM B"/>
    <property type="match status" value="1"/>
</dbReference>
<evidence type="ECO:0000256" key="2">
    <source>
        <dbReference type="ARBA" id="ARBA00006024"/>
    </source>
</evidence>
<keyword evidence="5" id="KW-0597">Phosphoprotein</keyword>
<feature type="transmembrane region" description="Helical" evidence="15">
    <location>
        <begin position="778"/>
        <end position="796"/>
    </location>
</feature>
<dbReference type="Gene3D" id="2.70.150.10">
    <property type="entry name" value="Calcium-transporting ATPase, cytoplasmic transduction domain A"/>
    <property type="match status" value="1"/>
</dbReference>
<dbReference type="PROSITE" id="PS50846">
    <property type="entry name" value="HMA_2"/>
    <property type="match status" value="1"/>
</dbReference>
<dbReference type="Pfam" id="PF00702">
    <property type="entry name" value="Hydrolase"/>
    <property type="match status" value="1"/>
</dbReference>
<dbReference type="PRINTS" id="PR00119">
    <property type="entry name" value="CATATPASE"/>
</dbReference>
<dbReference type="Gene3D" id="3.40.1110.10">
    <property type="entry name" value="Calcium-transporting ATPase, cytoplasmic domain N"/>
    <property type="match status" value="1"/>
</dbReference>
<dbReference type="Gene3D" id="3.30.70.100">
    <property type="match status" value="1"/>
</dbReference>
<keyword evidence="7 15" id="KW-0479">Metal-binding</keyword>
<evidence type="ECO:0000256" key="12">
    <source>
        <dbReference type="ARBA" id="ARBA00022989"/>
    </source>
</evidence>
<keyword evidence="9 15" id="KW-0067">ATP-binding</keyword>
<evidence type="ECO:0000256" key="15">
    <source>
        <dbReference type="RuleBase" id="RU362081"/>
    </source>
</evidence>
<dbReference type="EMBL" id="JAZHOG010000007">
    <property type="protein sequence ID" value="MEJ8568317.1"/>
    <property type="molecule type" value="Genomic_DNA"/>
</dbReference>
<dbReference type="InterPro" id="IPR036163">
    <property type="entry name" value="HMA_dom_sf"/>
</dbReference>
<evidence type="ECO:0000256" key="7">
    <source>
        <dbReference type="ARBA" id="ARBA00022723"/>
    </source>
</evidence>
<evidence type="ECO:0000256" key="14">
    <source>
        <dbReference type="ARBA" id="ARBA00023136"/>
    </source>
</evidence>
<dbReference type="Pfam" id="PF12156">
    <property type="entry name" value="ATPase-cat_bd"/>
    <property type="match status" value="1"/>
</dbReference>
<reference evidence="17 18" key="1">
    <citation type="submission" date="2024-02" db="EMBL/GenBank/DDBJ databases">
        <title>A novel Wenzhouxiangellaceae bacterium, isolated from coastal sediments.</title>
        <authorList>
            <person name="Du Z.-J."/>
            <person name="Ye Y.-Q."/>
            <person name="Zhang X.-Y."/>
        </authorList>
    </citation>
    <scope>NUCLEOTIDE SEQUENCE [LARGE SCALE GENOMIC DNA]</scope>
    <source>
        <strain evidence="17 18">CH-27</strain>
    </source>
</reference>
<protein>
    <submittedName>
        <fullName evidence="17">Heavy metal translocating P-type ATPase</fullName>
    </submittedName>
</protein>
<name>A0AAW9R7B5_9GAMM</name>
<dbReference type="CDD" id="cd00371">
    <property type="entry name" value="HMA"/>
    <property type="match status" value="1"/>
</dbReference>
<dbReference type="InterPro" id="IPR021993">
    <property type="entry name" value="ATPase-cat-bd"/>
</dbReference>
<dbReference type="InterPro" id="IPR001757">
    <property type="entry name" value="P_typ_ATPase"/>
</dbReference>
<dbReference type="PANTHER" id="PTHR43520:SF5">
    <property type="entry name" value="CATION-TRANSPORTING P-TYPE ATPASE-RELATED"/>
    <property type="match status" value="1"/>
</dbReference>
<dbReference type="PRINTS" id="PR00943">
    <property type="entry name" value="CUATPASE"/>
</dbReference>
<keyword evidence="8 15" id="KW-0547">Nucleotide-binding</keyword>
<evidence type="ECO:0000256" key="10">
    <source>
        <dbReference type="ARBA" id="ARBA00022842"/>
    </source>
</evidence>
<dbReference type="AlphaFoldDB" id="A0AAW9R7B5"/>
<dbReference type="NCBIfam" id="TIGR01525">
    <property type="entry name" value="ATPase-IB_hvy"/>
    <property type="match status" value="1"/>
</dbReference>
<feature type="transmembrane region" description="Helical" evidence="15">
    <location>
        <begin position="458"/>
        <end position="477"/>
    </location>
</feature>
<keyword evidence="13" id="KW-0406">Ion transport</keyword>
<dbReference type="GO" id="GO:0043682">
    <property type="term" value="F:P-type divalent copper transporter activity"/>
    <property type="evidence" value="ECO:0007669"/>
    <property type="project" value="TreeGrafter"/>
</dbReference>
<dbReference type="GO" id="GO:0005524">
    <property type="term" value="F:ATP binding"/>
    <property type="evidence" value="ECO:0007669"/>
    <property type="project" value="UniProtKB-UniRule"/>
</dbReference>
<evidence type="ECO:0000256" key="3">
    <source>
        <dbReference type="ARBA" id="ARBA00022448"/>
    </source>
</evidence>
<evidence type="ECO:0000256" key="4">
    <source>
        <dbReference type="ARBA" id="ARBA00022475"/>
    </source>
</evidence>
<dbReference type="GO" id="GO:0055070">
    <property type="term" value="P:copper ion homeostasis"/>
    <property type="evidence" value="ECO:0007669"/>
    <property type="project" value="TreeGrafter"/>
</dbReference>
<evidence type="ECO:0000256" key="6">
    <source>
        <dbReference type="ARBA" id="ARBA00022692"/>
    </source>
</evidence>
<feature type="transmembrane region" description="Helical" evidence="15">
    <location>
        <begin position="756"/>
        <end position="772"/>
    </location>
</feature>
<dbReference type="GO" id="GO:0005507">
    <property type="term" value="F:copper ion binding"/>
    <property type="evidence" value="ECO:0007669"/>
    <property type="project" value="TreeGrafter"/>
</dbReference>
<keyword evidence="6 15" id="KW-0812">Transmembrane</keyword>
<evidence type="ECO:0000256" key="8">
    <source>
        <dbReference type="ARBA" id="ARBA00022741"/>
    </source>
</evidence>
<evidence type="ECO:0000256" key="5">
    <source>
        <dbReference type="ARBA" id="ARBA00022553"/>
    </source>
</evidence>
<evidence type="ECO:0000313" key="17">
    <source>
        <dbReference type="EMBL" id="MEJ8568317.1"/>
    </source>
</evidence>
<dbReference type="Pfam" id="PF00403">
    <property type="entry name" value="HMA"/>
    <property type="match status" value="1"/>
</dbReference>
<dbReference type="SUPFAM" id="SSF55008">
    <property type="entry name" value="HMA, heavy metal-associated domain"/>
    <property type="match status" value="1"/>
</dbReference>
<keyword evidence="4 15" id="KW-1003">Cell membrane</keyword>
<sequence>MENAESTCFHCGEPVPPDLHLEVEIDGVERPMCCHGCRAVAQLIHASGLGRFYRFRQELNRRVDPAAQEAREAWSAVDSREALWGRERDDGTRELLLQTEGIRCAACAWLIRSRLESFEGIRAVQVDTATGFTRIVWNPALIRLSAIAGALFDLGYIPHLPLAESEEEGRRAERRDSLRRLGVAGLGMMQVMMYAVGLYAGEFQGGMSAASRGFLTWLSLIVTLPVVLYSGRVFFVGAWRGLRAGRPGMDLPVALAIGLAFLASCVNFFRGSGEVWFDSVVMFIFFLTLGRHVELVLRHRNLQAGSALARLLPEWARRITAQGTETLPAIDLEQGDRVRVAAGSAFPCDGRIVDGATDVDESLLSGESRPVLRQTGDAVIAGSINLSQSVDVEATAAAGETTVSSLGRMLLQGRSDSRDAGGVPGWLVPVFTVGVLVLAALTGWYWQSADAERAFPAALAVLVASCPCALSLALPAVQAAASRGLLQSGILLTRSRALHTLPQVDTVVFDKTGTLTRGDPVRGHLSLNPGRPEADSSRLLAIAAGLESHSAHPVARAFRDIANAVPVEAVRSIAGRGVEGRIDGERWRIGSARFVDPVAPESSGDPSGGEVWLGDERGWLACWTLSDTLRPGVRETVAALRARGLQLRICSGDAAAPVGHVAETLGIDVWSSRCSPEDKLSIIKKLQKQGRTVLMIGDGVNDAPVLAGADASMAVSGATELANSSADLVLTAENLQRVEVAFEAGRKAVRLVRQNLTWALMYNASVLPWAVSGALQPWMAAIGMSASSLLVVLNAARMAAGPRRGEGSGPPGIAREALVR</sequence>
<dbReference type="InterPro" id="IPR027256">
    <property type="entry name" value="P-typ_ATPase_IB"/>
</dbReference>
<dbReference type="InterPro" id="IPR006121">
    <property type="entry name" value="HMA_dom"/>
</dbReference>
<feature type="transmembrane region" description="Helical" evidence="15">
    <location>
        <begin position="181"/>
        <end position="201"/>
    </location>
</feature>
<proteinExistence type="inferred from homology"/>
<dbReference type="NCBIfam" id="TIGR01494">
    <property type="entry name" value="ATPase_P-type"/>
    <property type="match status" value="2"/>
</dbReference>
<dbReference type="Gene3D" id="3.40.50.1000">
    <property type="entry name" value="HAD superfamily/HAD-like"/>
    <property type="match status" value="1"/>
</dbReference>
<dbReference type="Gene3D" id="1.20.1110.10">
    <property type="entry name" value="Calcium-transporting ATPase, transmembrane domain"/>
    <property type="match status" value="1"/>
</dbReference>
<dbReference type="Pfam" id="PF00122">
    <property type="entry name" value="E1-E2_ATPase"/>
    <property type="match status" value="1"/>
</dbReference>
<dbReference type="RefSeq" id="WP_354695636.1">
    <property type="nucleotide sequence ID" value="NZ_JAZHOG010000007.1"/>
</dbReference>
<dbReference type="SUPFAM" id="SSF56784">
    <property type="entry name" value="HAD-like"/>
    <property type="match status" value="1"/>
</dbReference>
<dbReference type="SUPFAM" id="SSF81653">
    <property type="entry name" value="Calcium ATPase, transduction domain A"/>
    <property type="match status" value="1"/>
</dbReference>
<keyword evidence="3" id="KW-0813">Transport</keyword>
<keyword evidence="14 15" id="KW-0472">Membrane</keyword>
<comment type="caution">
    <text evidence="17">The sequence shown here is derived from an EMBL/GenBank/DDBJ whole genome shotgun (WGS) entry which is preliminary data.</text>
</comment>
<dbReference type="NCBIfam" id="TIGR01511">
    <property type="entry name" value="ATPase-IB1_Cu"/>
    <property type="match status" value="1"/>
</dbReference>
<keyword evidence="11" id="KW-1278">Translocase</keyword>
<dbReference type="CDD" id="cd02079">
    <property type="entry name" value="P-type_ATPase_HM"/>
    <property type="match status" value="1"/>
</dbReference>
<feature type="transmembrane region" description="Helical" evidence="15">
    <location>
        <begin position="213"/>
        <end position="239"/>
    </location>
</feature>
<evidence type="ECO:0000256" key="11">
    <source>
        <dbReference type="ARBA" id="ARBA00022967"/>
    </source>
</evidence>
<dbReference type="InterPro" id="IPR023214">
    <property type="entry name" value="HAD_sf"/>
</dbReference>